<accession>A0A9W9VJB7</accession>
<name>A0A9W9VJB7_9EURO</name>
<keyword evidence="2" id="KW-0479">Metal-binding</keyword>
<gene>
    <name evidence="4" type="ORF">N7496_003948</name>
</gene>
<dbReference type="RefSeq" id="XP_056559091.1">
    <property type="nucleotide sequence ID" value="XM_056696879.1"/>
</dbReference>
<keyword evidence="5" id="KW-1185">Reference proteome</keyword>
<evidence type="ECO:0000256" key="3">
    <source>
        <dbReference type="ARBA" id="ARBA00022833"/>
    </source>
</evidence>
<proteinExistence type="predicted"/>
<evidence type="ECO:0000256" key="1">
    <source>
        <dbReference type="ARBA" id="ARBA00001947"/>
    </source>
</evidence>
<dbReference type="EMBL" id="JAPZBS010000002">
    <property type="protein sequence ID" value="KAJ5381520.1"/>
    <property type="molecule type" value="Genomic_DNA"/>
</dbReference>
<reference evidence="4" key="1">
    <citation type="submission" date="2022-11" db="EMBL/GenBank/DDBJ databases">
        <authorList>
            <person name="Petersen C."/>
        </authorList>
    </citation>
    <scope>NUCLEOTIDE SEQUENCE</scope>
    <source>
        <strain evidence="4">IBT 29864</strain>
    </source>
</reference>
<dbReference type="Gene3D" id="3.90.180.10">
    <property type="entry name" value="Medium-chain alcohol dehydrogenases, catalytic domain"/>
    <property type="match status" value="1"/>
</dbReference>
<evidence type="ECO:0000313" key="4">
    <source>
        <dbReference type="EMBL" id="KAJ5381520.1"/>
    </source>
</evidence>
<dbReference type="OrthoDB" id="3941538at2759"/>
<comment type="caution">
    <text evidence="4">The sequence shown here is derived from an EMBL/GenBank/DDBJ whole genome shotgun (WGS) entry which is preliminary data.</text>
</comment>
<dbReference type="Gene3D" id="3.40.50.720">
    <property type="entry name" value="NAD(P)-binding Rossmann-like Domain"/>
    <property type="match status" value="1"/>
</dbReference>
<dbReference type="GeneID" id="81436056"/>
<evidence type="ECO:0008006" key="6">
    <source>
        <dbReference type="Google" id="ProtNLM"/>
    </source>
</evidence>
<reference evidence="4" key="2">
    <citation type="journal article" date="2023" name="IMA Fungus">
        <title>Comparative genomic study of the Penicillium genus elucidates a diverse pangenome and 15 lateral gene transfer events.</title>
        <authorList>
            <person name="Petersen C."/>
            <person name="Sorensen T."/>
            <person name="Nielsen M.R."/>
            <person name="Sondergaard T.E."/>
            <person name="Sorensen J.L."/>
            <person name="Fitzpatrick D.A."/>
            <person name="Frisvad J.C."/>
            <person name="Nielsen K.L."/>
        </authorList>
    </citation>
    <scope>NUCLEOTIDE SEQUENCE</scope>
    <source>
        <strain evidence="4">IBT 29864</strain>
    </source>
</reference>
<comment type="cofactor">
    <cofactor evidence="1">
        <name>Zn(2+)</name>
        <dbReference type="ChEBI" id="CHEBI:29105"/>
    </cofactor>
</comment>
<dbReference type="PANTHER" id="PTHR42813">
    <property type="entry name" value="ZINC-TYPE ALCOHOL DEHYDROGENASE-LIKE"/>
    <property type="match status" value="1"/>
</dbReference>
<keyword evidence="3" id="KW-0862">Zinc</keyword>
<sequence>MAVSQAANIVEKVIDHDDNATITTDISDYNNEYGMESGPLIKAAIWQGKKKVSVVSVLVEVPKSRVISMSRITTALMETGVRFIGNGQSPVQKYRKESMGLIQEGKINPLDMVTHRMCLEDMEQVYAALDRRDRGMQKIFLQTKHPAPPARAPTLTEL</sequence>
<dbReference type="AlphaFoldDB" id="A0A9W9VJB7"/>
<protein>
    <recommendedName>
        <fullName evidence="6">Alcohol dehydrogenase-like C-terminal domain-containing protein</fullName>
    </recommendedName>
</protein>
<organism evidence="4 5">
    <name type="scientific">Penicillium cataractarum</name>
    <dbReference type="NCBI Taxonomy" id="2100454"/>
    <lineage>
        <taxon>Eukaryota</taxon>
        <taxon>Fungi</taxon>
        <taxon>Dikarya</taxon>
        <taxon>Ascomycota</taxon>
        <taxon>Pezizomycotina</taxon>
        <taxon>Eurotiomycetes</taxon>
        <taxon>Eurotiomycetidae</taxon>
        <taxon>Eurotiales</taxon>
        <taxon>Aspergillaceae</taxon>
        <taxon>Penicillium</taxon>
    </lineage>
</organism>
<evidence type="ECO:0000256" key="2">
    <source>
        <dbReference type="ARBA" id="ARBA00022723"/>
    </source>
</evidence>
<evidence type="ECO:0000313" key="5">
    <source>
        <dbReference type="Proteomes" id="UP001147782"/>
    </source>
</evidence>
<dbReference type="GO" id="GO:0046872">
    <property type="term" value="F:metal ion binding"/>
    <property type="evidence" value="ECO:0007669"/>
    <property type="project" value="UniProtKB-KW"/>
</dbReference>
<dbReference type="Proteomes" id="UP001147782">
    <property type="component" value="Unassembled WGS sequence"/>
</dbReference>
<dbReference type="PANTHER" id="PTHR42813:SF1">
    <property type="entry name" value="DEHYDROGENASE, PUTATIVE (AFU_ORTHOLOGUE AFUA_5G03930)-RELATED"/>
    <property type="match status" value="1"/>
</dbReference>